<feature type="region of interest" description="Disordered" evidence="1">
    <location>
        <begin position="38"/>
        <end position="74"/>
    </location>
</feature>
<evidence type="ECO:0000256" key="1">
    <source>
        <dbReference type="SAM" id="MobiDB-lite"/>
    </source>
</evidence>
<dbReference type="Pfam" id="PF13731">
    <property type="entry name" value="WxL"/>
    <property type="match status" value="1"/>
</dbReference>
<feature type="signal peptide" evidence="2">
    <location>
        <begin position="1"/>
        <end position="23"/>
    </location>
</feature>
<keyword evidence="2" id="KW-0732">Signal</keyword>
<dbReference type="InterPro" id="IPR027994">
    <property type="entry name" value="WxL_dom"/>
</dbReference>
<proteinExistence type="predicted"/>
<evidence type="ECO:0000313" key="4">
    <source>
        <dbReference type="EMBL" id="MBO0451342.1"/>
    </source>
</evidence>
<feature type="region of interest" description="Disordered" evidence="1">
    <location>
        <begin position="185"/>
        <end position="204"/>
    </location>
</feature>
<accession>A0ABS3HD18</accession>
<comment type="caution">
    <text evidence="4">The sequence shown here is derived from an EMBL/GenBank/DDBJ whole genome shotgun (WGS) entry which is preliminary data.</text>
</comment>
<protein>
    <submittedName>
        <fullName evidence="4">WxL domain-containing protein</fullName>
    </submittedName>
</protein>
<organism evidence="4 5">
    <name type="scientific">Candidatus Enterococcus murrayae</name>
    <dbReference type="NCBI Taxonomy" id="2815321"/>
    <lineage>
        <taxon>Bacteria</taxon>
        <taxon>Bacillati</taxon>
        <taxon>Bacillota</taxon>
        <taxon>Bacilli</taxon>
        <taxon>Lactobacillales</taxon>
        <taxon>Enterococcaceae</taxon>
        <taxon>Enterococcus</taxon>
    </lineage>
</organism>
<gene>
    <name evidence="4" type="ORF">JZO85_03625</name>
</gene>
<keyword evidence="5" id="KW-1185">Reference proteome</keyword>
<reference evidence="4 5" key="1">
    <citation type="submission" date="2021-03" db="EMBL/GenBank/DDBJ databases">
        <title>Enterococcal diversity collection.</title>
        <authorList>
            <person name="Gilmore M.S."/>
            <person name="Schwartzman J."/>
            <person name="Van Tyne D."/>
            <person name="Martin M."/>
            <person name="Earl A.M."/>
            <person name="Manson A.L."/>
            <person name="Straub T."/>
            <person name="Salamzade R."/>
            <person name="Saavedra J."/>
            <person name="Lebreton F."/>
            <person name="Prichula J."/>
            <person name="Schaufler K."/>
            <person name="Gaca A."/>
            <person name="Sgardioli B."/>
            <person name="Wagenaar J."/>
            <person name="Strong T."/>
        </authorList>
    </citation>
    <scope>NUCLEOTIDE SEQUENCE [LARGE SCALE GENOMIC DNA]</scope>
    <source>
        <strain evidence="4 5">MJM16</strain>
    </source>
</reference>
<evidence type="ECO:0000313" key="5">
    <source>
        <dbReference type="Proteomes" id="UP000664495"/>
    </source>
</evidence>
<dbReference type="RefSeq" id="WP_207107156.1">
    <property type="nucleotide sequence ID" value="NZ_JAFLVR010000008.1"/>
</dbReference>
<dbReference type="EMBL" id="JAFLVR010000008">
    <property type="protein sequence ID" value="MBO0451342.1"/>
    <property type="molecule type" value="Genomic_DNA"/>
</dbReference>
<dbReference type="Proteomes" id="UP000664495">
    <property type="component" value="Unassembled WGS sequence"/>
</dbReference>
<sequence>MKKRMFGKMFFVGLVGISVGFNALGYAAVSSDGEINLVENKSPTAPKDPLDPSKPQEPADPNNPPTNEKGPLSIDAAPKGFYFGTQKMYHAAHEYKAEGLADHRQYLQVTDNREAETYGWTLKVRQDGYLRDEKTNYELKGATLTLPAGEARNRNNGAGSTELVFDLVTYGVEVGNEEKVVFSAPSDSAKKAGKSTSTNSWQSQSVSLNIPKDTARAGNYSNKIYWILTDGGPTN</sequence>
<feature type="chain" id="PRO_5047211696" evidence="2">
    <location>
        <begin position="24"/>
        <end position="235"/>
    </location>
</feature>
<evidence type="ECO:0000256" key="2">
    <source>
        <dbReference type="SAM" id="SignalP"/>
    </source>
</evidence>
<feature type="compositionally biased region" description="Polar residues" evidence="1">
    <location>
        <begin position="194"/>
        <end position="204"/>
    </location>
</feature>
<evidence type="ECO:0000259" key="3">
    <source>
        <dbReference type="Pfam" id="PF13731"/>
    </source>
</evidence>
<feature type="domain" description="WxL" evidence="3">
    <location>
        <begin position="28"/>
        <end position="230"/>
    </location>
</feature>
<name>A0ABS3HD18_9ENTE</name>